<name>A0A9Q1ELZ8_SYNKA</name>
<evidence type="ECO:0000256" key="1">
    <source>
        <dbReference type="SAM" id="MobiDB-lite"/>
    </source>
</evidence>
<dbReference type="Proteomes" id="UP001152622">
    <property type="component" value="Chromosome 15"/>
</dbReference>
<evidence type="ECO:0000313" key="2">
    <source>
        <dbReference type="EMBL" id="KAJ8341299.1"/>
    </source>
</evidence>
<dbReference type="EMBL" id="JAINUF010000015">
    <property type="protein sequence ID" value="KAJ8341299.1"/>
    <property type="molecule type" value="Genomic_DNA"/>
</dbReference>
<gene>
    <name evidence="2" type="ORF">SKAU_G00335900</name>
</gene>
<accession>A0A9Q1ELZ8</accession>
<dbReference type="AlphaFoldDB" id="A0A9Q1ELZ8"/>
<protein>
    <submittedName>
        <fullName evidence="2">Uncharacterized protein</fullName>
    </submittedName>
</protein>
<organism evidence="2 3">
    <name type="scientific">Synaphobranchus kaupii</name>
    <name type="common">Kaup's arrowtooth eel</name>
    <dbReference type="NCBI Taxonomy" id="118154"/>
    <lineage>
        <taxon>Eukaryota</taxon>
        <taxon>Metazoa</taxon>
        <taxon>Chordata</taxon>
        <taxon>Craniata</taxon>
        <taxon>Vertebrata</taxon>
        <taxon>Euteleostomi</taxon>
        <taxon>Actinopterygii</taxon>
        <taxon>Neopterygii</taxon>
        <taxon>Teleostei</taxon>
        <taxon>Anguilliformes</taxon>
        <taxon>Synaphobranchidae</taxon>
        <taxon>Synaphobranchus</taxon>
    </lineage>
</organism>
<sequence length="196" mass="21039">MAPDASLARRRGTEGRCSSECGEDSDIPVSSFRTEAIPPKPSRLGAPDSIVALLFGTLLICDCEVTRQCYAWRRLRYRGEASSLAPGQRHAPVLQRGWTCAGTDKAKPRSDASRTRRWLIRTANSVTPEASAQALWGGRRDPQSPAVRPSRYLWNPCPASSLHSSSAGSDDKAKVIASSLVGGDGVGVGSERRSVC</sequence>
<reference evidence="2" key="1">
    <citation type="journal article" date="2023" name="Science">
        <title>Genome structures resolve the early diversification of teleost fishes.</title>
        <authorList>
            <person name="Parey E."/>
            <person name="Louis A."/>
            <person name="Montfort J."/>
            <person name="Bouchez O."/>
            <person name="Roques C."/>
            <person name="Iampietro C."/>
            <person name="Lluch J."/>
            <person name="Castinel A."/>
            <person name="Donnadieu C."/>
            <person name="Desvignes T."/>
            <person name="Floi Bucao C."/>
            <person name="Jouanno E."/>
            <person name="Wen M."/>
            <person name="Mejri S."/>
            <person name="Dirks R."/>
            <person name="Jansen H."/>
            <person name="Henkel C."/>
            <person name="Chen W.J."/>
            <person name="Zahm M."/>
            <person name="Cabau C."/>
            <person name="Klopp C."/>
            <person name="Thompson A.W."/>
            <person name="Robinson-Rechavi M."/>
            <person name="Braasch I."/>
            <person name="Lecointre G."/>
            <person name="Bobe J."/>
            <person name="Postlethwait J.H."/>
            <person name="Berthelot C."/>
            <person name="Roest Crollius H."/>
            <person name="Guiguen Y."/>
        </authorList>
    </citation>
    <scope>NUCLEOTIDE SEQUENCE</scope>
    <source>
        <strain evidence="2">WJC10195</strain>
    </source>
</reference>
<evidence type="ECO:0000313" key="3">
    <source>
        <dbReference type="Proteomes" id="UP001152622"/>
    </source>
</evidence>
<feature type="region of interest" description="Disordered" evidence="1">
    <location>
        <begin position="1"/>
        <end position="41"/>
    </location>
</feature>
<keyword evidence="3" id="KW-1185">Reference proteome</keyword>
<comment type="caution">
    <text evidence="2">The sequence shown here is derived from an EMBL/GenBank/DDBJ whole genome shotgun (WGS) entry which is preliminary data.</text>
</comment>
<proteinExistence type="predicted"/>